<comment type="subcellular location">
    <subcellularLocation>
        <location evidence="1 10">Cell membrane</location>
        <topology evidence="1 10">Multi-pass membrane protein</topology>
    </subcellularLocation>
</comment>
<protein>
    <recommendedName>
        <fullName evidence="10">Fluoride-specific ion channel FluC</fullName>
    </recommendedName>
</protein>
<keyword evidence="10" id="KW-0813">Transport</keyword>
<keyword evidence="10" id="KW-0406">Ion transport</keyword>
<dbReference type="Pfam" id="PF02537">
    <property type="entry name" value="CRCB"/>
    <property type="match status" value="1"/>
</dbReference>
<evidence type="ECO:0000256" key="7">
    <source>
        <dbReference type="ARBA" id="ARBA00035120"/>
    </source>
</evidence>
<keyword evidence="5 10" id="KW-0472">Membrane</keyword>
<comment type="catalytic activity">
    <reaction evidence="8">
        <text>fluoride(in) = fluoride(out)</text>
        <dbReference type="Rhea" id="RHEA:76159"/>
        <dbReference type="ChEBI" id="CHEBI:17051"/>
    </reaction>
    <physiologicalReaction direction="left-to-right" evidence="8">
        <dbReference type="Rhea" id="RHEA:76160"/>
    </physiologicalReaction>
</comment>
<evidence type="ECO:0000256" key="9">
    <source>
        <dbReference type="ARBA" id="ARBA00049940"/>
    </source>
</evidence>
<accession>A0A1H1FV96</accession>
<keyword evidence="12" id="KW-1185">Reference proteome</keyword>
<dbReference type="GO" id="GO:0046872">
    <property type="term" value="F:metal ion binding"/>
    <property type="evidence" value="ECO:0007669"/>
    <property type="project" value="UniProtKB-KW"/>
</dbReference>
<evidence type="ECO:0000256" key="1">
    <source>
        <dbReference type="ARBA" id="ARBA00004651"/>
    </source>
</evidence>
<name>A0A1H1FV96_9ACTN</name>
<evidence type="ECO:0000313" key="12">
    <source>
        <dbReference type="Proteomes" id="UP000199301"/>
    </source>
</evidence>
<evidence type="ECO:0000256" key="8">
    <source>
        <dbReference type="ARBA" id="ARBA00035585"/>
    </source>
</evidence>
<feature type="binding site" evidence="10">
    <location>
        <position position="91"/>
    </location>
    <ligand>
        <name>Na(+)</name>
        <dbReference type="ChEBI" id="CHEBI:29101"/>
        <note>structural</note>
    </ligand>
</feature>
<dbReference type="RefSeq" id="WP_245695866.1">
    <property type="nucleotide sequence ID" value="NZ_FNKO01000002.1"/>
</dbReference>
<comment type="function">
    <text evidence="9 10">Fluoride-specific ion channel. Important for reducing fluoride concentration in the cell, thus reducing its toxicity.</text>
</comment>
<dbReference type="HAMAP" id="MF_00454">
    <property type="entry name" value="FluC"/>
    <property type="match status" value="1"/>
</dbReference>
<dbReference type="EMBL" id="FNKO01000002">
    <property type="protein sequence ID" value="SDR04649.1"/>
    <property type="molecule type" value="Genomic_DNA"/>
</dbReference>
<feature type="transmembrane region" description="Helical" evidence="10">
    <location>
        <begin position="114"/>
        <end position="138"/>
    </location>
</feature>
<comment type="similarity">
    <text evidence="7 10">Belongs to the fluoride channel Fluc/FEX (TC 1.A.43) family.</text>
</comment>
<comment type="activity regulation">
    <text evidence="10">Na(+) is not transported, but it plays an essential structural role and its presence is essential for fluoride channel function.</text>
</comment>
<evidence type="ECO:0000256" key="3">
    <source>
        <dbReference type="ARBA" id="ARBA00022692"/>
    </source>
</evidence>
<proteinExistence type="inferred from homology"/>
<feature type="transmembrane region" description="Helical" evidence="10">
    <location>
        <begin position="12"/>
        <end position="34"/>
    </location>
</feature>
<dbReference type="InterPro" id="IPR003691">
    <property type="entry name" value="FluC"/>
</dbReference>
<keyword evidence="3 10" id="KW-0812">Transmembrane</keyword>
<keyword evidence="6 10" id="KW-0407">Ion channel</keyword>
<dbReference type="AlphaFoldDB" id="A0A1H1FV96"/>
<keyword evidence="2 10" id="KW-1003">Cell membrane</keyword>
<dbReference type="GO" id="GO:0005886">
    <property type="term" value="C:plasma membrane"/>
    <property type="evidence" value="ECO:0007669"/>
    <property type="project" value="UniProtKB-SubCell"/>
</dbReference>
<keyword evidence="10" id="KW-0915">Sodium</keyword>
<dbReference type="NCBIfam" id="TIGR00494">
    <property type="entry name" value="crcB"/>
    <property type="match status" value="1"/>
</dbReference>
<keyword evidence="4 10" id="KW-1133">Transmembrane helix</keyword>
<evidence type="ECO:0000313" key="11">
    <source>
        <dbReference type="EMBL" id="SDR04649.1"/>
    </source>
</evidence>
<reference evidence="12" key="1">
    <citation type="submission" date="2016-10" db="EMBL/GenBank/DDBJ databases">
        <authorList>
            <person name="Varghese N."/>
            <person name="Submissions S."/>
        </authorList>
    </citation>
    <scope>NUCLEOTIDE SEQUENCE [LARGE SCALE GENOMIC DNA]</scope>
    <source>
        <strain evidence="12">DSM 45459</strain>
    </source>
</reference>
<dbReference type="GO" id="GO:0140114">
    <property type="term" value="P:cellular detoxification of fluoride"/>
    <property type="evidence" value="ECO:0007669"/>
    <property type="project" value="UniProtKB-UniRule"/>
</dbReference>
<dbReference type="PANTHER" id="PTHR28259:SF1">
    <property type="entry name" value="FLUORIDE EXPORT PROTEIN 1-RELATED"/>
    <property type="match status" value="1"/>
</dbReference>
<dbReference type="Proteomes" id="UP000199301">
    <property type="component" value="Unassembled WGS sequence"/>
</dbReference>
<dbReference type="GO" id="GO:0062054">
    <property type="term" value="F:fluoride channel activity"/>
    <property type="evidence" value="ECO:0007669"/>
    <property type="project" value="UniProtKB-UniRule"/>
</dbReference>
<sequence>MFGVVRVRARRPFPWAVVLAVALGGALGSVARYGVSLWIGRGGAGFPWGTLAVNVVGCLIIGAVTVLLEEFGNPHRLVRPFVGVGVLGGFTTFSTYVADVGDLLAAQRPVQATVYLFGTVALGVVSVVCGAVSVRALAGRAASRARGGERS</sequence>
<evidence type="ECO:0000256" key="4">
    <source>
        <dbReference type="ARBA" id="ARBA00022989"/>
    </source>
</evidence>
<gene>
    <name evidence="10" type="primary">fluC</name>
    <name evidence="10" type="synonym">crcB</name>
    <name evidence="11" type="ORF">SAMN04489718_3250</name>
</gene>
<feature type="binding site" evidence="10">
    <location>
        <position position="88"/>
    </location>
    <ligand>
        <name>Na(+)</name>
        <dbReference type="ChEBI" id="CHEBI:29101"/>
        <note>structural</note>
    </ligand>
</feature>
<feature type="transmembrane region" description="Helical" evidence="10">
    <location>
        <begin position="80"/>
        <end position="98"/>
    </location>
</feature>
<evidence type="ECO:0000256" key="6">
    <source>
        <dbReference type="ARBA" id="ARBA00023303"/>
    </source>
</evidence>
<feature type="transmembrane region" description="Helical" evidence="10">
    <location>
        <begin position="46"/>
        <end position="68"/>
    </location>
</feature>
<evidence type="ECO:0000256" key="5">
    <source>
        <dbReference type="ARBA" id="ARBA00023136"/>
    </source>
</evidence>
<keyword evidence="10" id="KW-0479">Metal-binding</keyword>
<evidence type="ECO:0000256" key="2">
    <source>
        <dbReference type="ARBA" id="ARBA00022475"/>
    </source>
</evidence>
<dbReference type="PANTHER" id="PTHR28259">
    <property type="entry name" value="FLUORIDE EXPORT PROTEIN 1-RELATED"/>
    <property type="match status" value="1"/>
</dbReference>
<evidence type="ECO:0000256" key="10">
    <source>
        <dbReference type="HAMAP-Rule" id="MF_00454"/>
    </source>
</evidence>
<organism evidence="11 12">
    <name type="scientific">Actinopolyspora saharensis</name>
    <dbReference type="NCBI Taxonomy" id="995062"/>
    <lineage>
        <taxon>Bacteria</taxon>
        <taxon>Bacillati</taxon>
        <taxon>Actinomycetota</taxon>
        <taxon>Actinomycetes</taxon>
        <taxon>Actinopolysporales</taxon>
        <taxon>Actinopolysporaceae</taxon>
        <taxon>Actinopolyspora</taxon>
    </lineage>
</organism>
<dbReference type="STRING" id="995062.SAMN04489718_3250"/>